<accession>A0A9W8S9H4</accession>
<comment type="caution">
    <text evidence="3">The sequence shown here is derived from an EMBL/GenBank/DDBJ whole genome shotgun (WGS) entry which is preliminary data.</text>
</comment>
<dbReference type="EMBL" id="JAOQAZ010000004">
    <property type="protein sequence ID" value="KAJ4267061.1"/>
    <property type="molecule type" value="Genomic_DNA"/>
</dbReference>
<dbReference type="SUPFAM" id="SSF48150">
    <property type="entry name" value="DNA-glycosylase"/>
    <property type="match status" value="1"/>
</dbReference>
<evidence type="ECO:0000313" key="4">
    <source>
        <dbReference type="Proteomes" id="UP001152049"/>
    </source>
</evidence>
<dbReference type="PANTHER" id="PTHR47203">
    <property type="match status" value="1"/>
</dbReference>
<dbReference type="GO" id="GO:0000702">
    <property type="term" value="F:oxidized base lesion DNA N-glycosylase activity"/>
    <property type="evidence" value="ECO:0007669"/>
    <property type="project" value="UniProtKB-ARBA"/>
</dbReference>
<protein>
    <recommendedName>
        <fullName evidence="2">HhH-GPD domain-containing protein</fullName>
    </recommendedName>
</protein>
<dbReference type="InterPro" id="IPR011257">
    <property type="entry name" value="DNA_glycosylase"/>
</dbReference>
<dbReference type="GO" id="GO:0006285">
    <property type="term" value="P:base-excision repair, AP site formation"/>
    <property type="evidence" value="ECO:0007669"/>
    <property type="project" value="UniProtKB-ARBA"/>
</dbReference>
<evidence type="ECO:0000259" key="2">
    <source>
        <dbReference type="SMART" id="SM00478"/>
    </source>
</evidence>
<dbReference type="Gene3D" id="1.10.340.30">
    <property type="entry name" value="Hypothetical protein, domain 2"/>
    <property type="match status" value="1"/>
</dbReference>
<dbReference type="OrthoDB" id="5607at2759"/>
<dbReference type="InterPro" id="IPR003265">
    <property type="entry name" value="HhH-GPD_domain"/>
</dbReference>
<dbReference type="CDD" id="cd00056">
    <property type="entry name" value="ENDO3c"/>
    <property type="match status" value="1"/>
</dbReference>
<sequence>MLPLRRSARVARQLSYNRVTDEGKIGKSPTPTTRRTRGPSHLVAKSLALPLSSGDKRRGVDDDQLAEKKWKSWSAHATSSPFPEFGRPTRHQCEKAYRVLHENHNQAVETELSDPYTSDTIPHVLDAMVVVVLSQATSWKNAKRAIHSLEDTYGSTFAYDDIFNGGMEKLQDALRCGGLHIRKSKIIMSILEQVQHRHGTWSIDHLFNLSNKEAMEDLISYKYIGPKSAFVVMGWCLKKNVFTVDTHVYRIAGLWGWRPKEASREMAQAHLDALVPAELKWKLHLLLVAHGRVCPACRGGSSQDQTCSVHDAMLRIAAESL</sequence>
<dbReference type="AlphaFoldDB" id="A0A9W8S9H4"/>
<feature type="domain" description="HhH-GPD" evidence="2">
    <location>
        <begin position="133"/>
        <end position="293"/>
    </location>
</feature>
<keyword evidence="4" id="KW-1185">Reference proteome</keyword>
<evidence type="ECO:0000313" key="3">
    <source>
        <dbReference type="EMBL" id="KAJ4267061.1"/>
    </source>
</evidence>
<name>A0A9W8S9H4_9HYPO</name>
<proteinExistence type="predicted"/>
<dbReference type="Pfam" id="PF00730">
    <property type="entry name" value="HhH-GPD"/>
    <property type="match status" value="1"/>
</dbReference>
<dbReference type="SMART" id="SM00478">
    <property type="entry name" value="ENDO3c"/>
    <property type="match status" value="1"/>
</dbReference>
<organism evidence="3 4">
    <name type="scientific">Fusarium torreyae</name>
    <dbReference type="NCBI Taxonomy" id="1237075"/>
    <lineage>
        <taxon>Eukaryota</taxon>
        <taxon>Fungi</taxon>
        <taxon>Dikarya</taxon>
        <taxon>Ascomycota</taxon>
        <taxon>Pezizomycotina</taxon>
        <taxon>Sordariomycetes</taxon>
        <taxon>Hypocreomycetidae</taxon>
        <taxon>Hypocreales</taxon>
        <taxon>Nectriaceae</taxon>
        <taxon>Fusarium</taxon>
    </lineage>
</organism>
<feature type="region of interest" description="Disordered" evidence="1">
    <location>
        <begin position="13"/>
        <end position="42"/>
    </location>
</feature>
<gene>
    <name evidence="3" type="ORF">NW762_003159</name>
</gene>
<evidence type="ECO:0000256" key="1">
    <source>
        <dbReference type="SAM" id="MobiDB-lite"/>
    </source>
</evidence>
<dbReference type="PANTHER" id="PTHR47203:SF1">
    <property type="entry name" value="HYPOTHETICAL BASE EXCISION DNA REPAIR PROTEIN (EUROFUNG)"/>
    <property type="match status" value="1"/>
</dbReference>
<dbReference type="InterPro" id="IPR023170">
    <property type="entry name" value="HhH_base_excis_C"/>
</dbReference>
<dbReference type="Proteomes" id="UP001152049">
    <property type="component" value="Unassembled WGS sequence"/>
</dbReference>
<dbReference type="Gene3D" id="1.10.1670.10">
    <property type="entry name" value="Helix-hairpin-Helix base-excision DNA repair enzymes (C-terminal)"/>
    <property type="match status" value="1"/>
</dbReference>
<reference evidence="3" key="1">
    <citation type="submission" date="2022-09" db="EMBL/GenBank/DDBJ databases">
        <title>Fusarium specimens isolated from Avocado Roots.</title>
        <authorList>
            <person name="Stajich J."/>
            <person name="Roper C."/>
            <person name="Heimlech-Rivalta G."/>
        </authorList>
    </citation>
    <scope>NUCLEOTIDE SEQUENCE</scope>
    <source>
        <strain evidence="3">CF00136</strain>
    </source>
</reference>